<evidence type="ECO:0000313" key="11">
    <source>
        <dbReference type="Proteomes" id="UP000028194"/>
    </source>
</evidence>
<dbReference type="GO" id="GO:0005524">
    <property type="term" value="F:ATP binding"/>
    <property type="evidence" value="ECO:0007669"/>
    <property type="project" value="UniProtKB-KW"/>
</dbReference>
<dbReference type="InterPro" id="IPR053870">
    <property type="entry name" value="TiaS-like_TCKD"/>
</dbReference>
<gene>
    <name evidence="6" type="primary">tiaS</name>
    <name evidence="10" type="ORF">NTE_00071</name>
</gene>
<dbReference type="Gene3D" id="2.40.50.1010">
    <property type="match status" value="1"/>
</dbReference>
<keyword evidence="4 6" id="KW-0547">Nucleotide-binding</keyword>
<evidence type="ECO:0000256" key="2">
    <source>
        <dbReference type="ARBA" id="ARBA00022598"/>
    </source>
</evidence>
<dbReference type="RefSeq" id="WP_148699212.1">
    <property type="nucleotide sequence ID" value="NZ_CP007174.1"/>
</dbReference>
<keyword evidence="2 6" id="KW-0436">Ligase</keyword>
<dbReference type="InterPro" id="IPR024913">
    <property type="entry name" value="tRNA_Ile2__agm2C_synt"/>
</dbReference>
<dbReference type="GO" id="GO:0016879">
    <property type="term" value="F:ligase activity, forming carbon-nitrogen bonds"/>
    <property type="evidence" value="ECO:0007669"/>
    <property type="project" value="UniProtKB-UniRule"/>
</dbReference>
<dbReference type="STRING" id="1459636.NTE_00071"/>
<dbReference type="GO" id="GO:0005737">
    <property type="term" value="C:cytoplasm"/>
    <property type="evidence" value="ECO:0007669"/>
    <property type="project" value="UniProtKB-SubCell"/>
</dbReference>
<evidence type="ECO:0000313" key="10">
    <source>
        <dbReference type="EMBL" id="AIF82155.1"/>
    </source>
</evidence>
<evidence type="ECO:0000256" key="6">
    <source>
        <dbReference type="HAMAP-Rule" id="MF_01892"/>
    </source>
</evidence>
<comment type="function">
    <text evidence="6">ATP-dependent agmatine transferase that catalyzes the formation of 2-agmatinylcytidine (agm2C) at the wobble position (C34) of tRNA(Ile2), converting the codon specificity from AUG to AUA.</text>
</comment>
<dbReference type="GO" id="GO:0002101">
    <property type="term" value="P:tRNA wobble cytosine modification"/>
    <property type="evidence" value="ECO:0007669"/>
    <property type="project" value="UniProtKB-UniRule"/>
</dbReference>
<evidence type="ECO:0000256" key="1">
    <source>
        <dbReference type="ARBA" id="ARBA00022490"/>
    </source>
</evidence>
<comment type="catalytic activity">
    <reaction evidence="6">
        <text>cytidine(34) in tRNA(Ile2) + agmatine + ATP + H2O = 2-agmatinylcytidine(34) in tRNA(Ile2) + AMP + 2 phosphate + 2 H(+)</text>
        <dbReference type="Rhea" id="RHEA:43608"/>
        <dbReference type="Rhea" id="RHEA-COMP:10625"/>
        <dbReference type="Rhea" id="RHEA-COMP:10626"/>
        <dbReference type="ChEBI" id="CHEBI:15377"/>
        <dbReference type="ChEBI" id="CHEBI:15378"/>
        <dbReference type="ChEBI" id="CHEBI:30616"/>
        <dbReference type="ChEBI" id="CHEBI:43474"/>
        <dbReference type="ChEBI" id="CHEBI:58145"/>
        <dbReference type="ChEBI" id="CHEBI:82748"/>
        <dbReference type="ChEBI" id="CHEBI:83545"/>
        <dbReference type="ChEBI" id="CHEBI:456215"/>
        <dbReference type="EC" id="6.3.4.22"/>
    </reaction>
</comment>
<dbReference type="Gene3D" id="3.90.600.20">
    <property type="match status" value="1"/>
</dbReference>
<dbReference type="GO" id="GO:0003677">
    <property type="term" value="F:DNA binding"/>
    <property type="evidence" value="ECO:0007669"/>
    <property type="project" value="UniProtKB-KW"/>
</dbReference>
<dbReference type="CDD" id="cd04482">
    <property type="entry name" value="RPA2_OBF_like"/>
    <property type="match status" value="1"/>
</dbReference>
<dbReference type="AlphaFoldDB" id="A0A075MLZ5"/>
<feature type="domain" description="TiaS-like TCKD" evidence="8">
    <location>
        <begin position="6"/>
        <end position="64"/>
    </location>
</feature>
<dbReference type="HAMAP" id="MF_01892">
    <property type="entry name" value="tRNA_Ile2_agm2C_synt"/>
    <property type="match status" value="1"/>
</dbReference>
<sequence>MTLLHIAFDDTDSRAGRCTTHLAFRVAGELQKTMGAELVDYPLLIRLNPNIPWKTRGNGAVCLRARLKDAGRAVDYVRQAVEEGSAIGSGANPGMAFLEGEEILPEKLKQFSAFAMCDVSSRQQAEKVAKECGIKFWTFGNGQGLVGALGAMGCALDGDHTFELIAYRTPENCGTPRVVDNDRIIKFSKETFPYTFNNYDQNHGRVLIAPHGPDPVFFGVRGESPEVVSSAMSKILPAEKLEGHMVFRSNQGTNMHLQNELDLRAAKAYTAGHVRCRVKSKPYAMEGGHVMFSVEQSGAEMPAAVYEPTGLANVAVALAPGDLVEIGVGVRKGTTLHPKILNVEYLLVKELAPVYDVANPLCKMCGRRMKSEGRNKGYQCEKCKFRDQKAQKIMVEKVRAIKPGLYVPTPKAHRHLTKPVHRYGMEKTGFQYTTSYVK</sequence>
<dbReference type="EMBL" id="CP007174">
    <property type="protein sequence ID" value="AIF82155.1"/>
    <property type="molecule type" value="Genomic_DNA"/>
</dbReference>
<dbReference type="InterPro" id="IPR013696">
    <property type="entry name" value="TiaS_FLD"/>
</dbReference>
<proteinExistence type="inferred from homology"/>
<keyword evidence="10" id="KW-0238">DNA-binding</keyword>
<name>A0A075MLZ5_9ARCH</name>
<keyword evidence="3 6" id="KW-0819">tRNA processing</keyword>
<dbReference type="OrthoDB" id="39189at2157"/>
<evidence type="ECO:0000259" key="7">
    <source>
        <dbReference type="Pfam" id="PF08489"/>
    </source>
</evidence>
<evidence type="ECO:0000256" key="3">
    <source>
        <dbReference type="ARBA" id="ARBA00022694"/>
    </source>
</evidence>
<feature type="domain" description="TiaS C-terminal zinc ribbon" evidence="9">
    <location>
        <begin position="359"/>
        <end position="401"/>
    </location>
</feature>
<keyword evidence="1 6" id="KW-0963">Cytoplasm</keyword>
<dbReference type="eggNOG" id="arCOG01115">
    <property type="taxonomic scope" value="Archaea"/>
</dbReference>
<comment type="subcellular location">
    <subcellularLocation>
        <location evidence="6">Cytoplasm</location>
    </subcellularLocation>
</comment>
<feature type="domain" description="TiaS FLD" evidence="7">
    <location>
        <begin position="142"/>
        <end position="256"/>
    </location>
</feature>
<reference evidence="10 11" key="1">
    <citation type="journal article" date="2014" name="PLoS ONE">
        <title>Genome Sequence of Candidatus Nitrososphaera evergladensis from Group I.1b Enriched from Everglades Soil Reveals Novel Genomic Features of the Ammonia-Oxidizing Archaea.</title>
        <authorList>
            <person name="Zhalnina K.V."/>
            <person name="Dias R."/>
            <person name="Leonard M.T."/>
            <person name="Dorr de Quadros P."/>
            <person name="Camargo F.A."/>
            <person name="Drew J.C."/>
            <person name="Farmerie W.G."/>
            <person name="Daroub S.H."/>
            <person name="Triplett E.W."/>
        </authorList>
    </citation>
    <scope>NUCLEOTIDE SEQUENCE [LARGE SCALE GENOMIC DNA]</scope>
    <source>
        <strain evidence="10 11">SR1</strain>
    </source>
</reference>
<evidence type="ECO:0000259" key="8">
    <source>
        <dbReference type="Pfam" id="PF22641"/>
    </source>
</evidence>
<dbReference type="Pfam" id="PF22641">
    <property type="entry name" value="TiaS_TCKD"/>
    <property type="match status" value="1"/>
</dbReference>
<dbReference type="EC" id="6.3.4.22" evidence="6"/>
<dbReference type="PANTHER" id="PTHR40705:SF2">
    <property type="entry name" value="DUF1743 DOMAIN-CONTAINING PROTEIN"/>
    <property type="match status" value="1"/>
</dbReference>
<dbReference type="Proteomes" id="UP000028194">
    <property type="component" value="Chromosome"/>
</dbReference>
<dbReference type="Pfam" id="PF08489">
    <property type="entry name" value="TiaS_FLD"/>
    <property type="match status" value="1"/>
</dbReference>
<keyword evidence="5 6" id="KW-0067">ATP-binding</keyword>
<dbReference type="InterPro" id="IPR055394">
    <property type="entry name" value="Zn_ribbon_TiaS"/>
</dbReference>
<dbReference type="KEGG" id="nev:NTE_00071"/>
<comment type="similarity">
    <text evidence="6">Belongs to the TiaS family.</text>
</comment>
<evidence type="ECO:0000259" key="9">
    <source>
        <dbReference type="Pfam" id="PF23783"/>
    </source>
</evidence>
<dbReference type="HOGENOM" id="CLU_675459_0_0_2"/>
<evidence type="ECO:0000256" key="5">
    <source>
        <dbReference type="ARBA" id="ARBA00022840"/>
    </source>
</evidence>
<dbReference type="Pfam" id="PF23783">
    <property type="entry name" value="Zn_ribbon_TiaS"/>
    <property type="match status" value="1"/>
</dbReference>
<protein>
    <recommendedName>
        <fullName evidence="6">tRNA(Ile2) 2-agmatinylcytidine synthetase TiaS</fullName>
        <shortName evidence="6">tRNA(Ile2)-agm2C synthetase</shortName>
        <ecNumber evidence="6">6.3.4.22</ecNumber>
    </recommendedName>
    <alternativeName>
        <fullName evidence="6">tRNA(Ile2) agmatidine synthetase</fullName>
    </alternativeName>
</protein>
<dbReference type="Gene3D" id="3.30.70.2200">
    <property type="match status" value="1"/>
</dbReference>
<organism evidence="10 11">
    <name type="scientific">Candidatus Nitrososphaera evergladensis SR1</name>
    <dbReference type="NCBI Taxonomy" id="1459636"/>
    <lineage>
        <taxon>Archaea</taxon>
        <taxon>Nitrososphaerota</taxon>
        <taxon>Nitrososphaeria</taxon>
        <taxon>Nitrososphaerales</taxon>
        <taxon>Nitrososphaeraceae</taxon>
        <taxon>Nitrososphaera</taxon>
    </lineage>
</organism>
<evidence type="ECO:0000256" key="4">
    <source>
        <dbReference type="ARBA" id="ARBA00022741"/>
    </source>
</evidence>
<dbReference type="GeneID" id="41596021"/>
<accession>A0A075MLZ5</accession>
<dbReference type="PANTHER" id="PTHR40705">
    <property type="entry name" value="TRNA(ILE2) 2-AGMATINYLCYTIDINE SYNTHETASE TIAS"/>
    <property type="match status" value="1"/>
</dbReference>
<keyword evidence="11" id="KW-1185">Reference proteome</keyword>